<dbReference type="Gene3D" id="3.40.30.10">
    <property type="entry name" value="Glutaredoxin"/>
    <property type="match status" value="1"/>
</dbReference>
<dbReference type="PROSITE" id="PS51354">
    <property type="entry name" value="GLUTAREDOXIN_2"/>
    <property type="match status" value="1"/>
</dbReference>
<feature type="transmembrane region" description="Helical" evidence="1">
    <location>
        <begin position="378"/>
        <end position="396"/>
    </location>
</feature>
<proteinExistence type="predicted"/>
<accession>A0A1G1YMQ5</accession>
<dbReference type="InterPro" id="IPR036249">
    <property type="entry name" value="Thioredoxin-like_sf"/>
</dbReference>
<feature type="transmembrane region" description="Helical" evidence="1">
    <location>
        <begin position="342"/>
        <end position="366"/>
    </location>
</feature>
<feature type="transmembrane region" description="Helical" evidence="1">
    <location>
        <begin position="177"/>
        <end position="195"/>
    </location>
</feature>
<feature type="transmembrane region" description="Helical" evidence="1">
    <location>
        <begin position="202"/>
        <end position="224"/>
    </location>
</feature>
<evidence type="ECO:0000313" key="4">
    <source>
        <dbReference type="Proteomes" id="UP000177376"/>
    </source>
</evidence>
<keyword evidence="1" id="KW-0812">Transmembrane</keyword>
<evidence type="ECO:0000256" key="1">
    <source>
        <dbReference type="SAM" id="Phobius"/>
    </source>
</evidence>
<sequence length="403" mass="45498">MFKKILIIIILFFLLLPSATSAVEVVEINFFHSQTCPFCLAEKEFLNKLGREFPQITINSYDVAQSSTVEKLEGFYNKYKVPSENWGLIPATFVGGQAYLGFTDETGTVIRSQIIKLLNDQDSDWGMEVSQGTFEQQVSDQLAILKQRKIKIPFFGEFQVAGFSPLALSSAVGILDGFNACALVALSILLAILISTGNRRRVIMVGGTFILVSGLVYYIFIAAWLNVFLFLGYLKIITYLISLLVIIFGLFLLKDYFYDIVCKICDIKNDNQNGLLTRAQRYLFAKANRTVSSEMPLVLMLLIVALIAIGINLIELFCSLGFPLAYTKILATHNLPIYQYYLYLLVYIFFYMLDDLLIFLAAVFTLRLTKVSDKYLKYVKLISGLVLLLLGLIMILKPELLSF</sequence>
<gene>
    <name evidence="3" type="ORF">A3A02_04345</name>
</gene>
<organism evidence="3 4">
    <name type="scientific">Candidatus Buchananbacteria bacterium RIFCSPLOWO2_01_FULL_39_33</name>
    <dbReference type="NCBI Taxonomy" id="1797543"/>
    <lineage>
        <taxon>Bacteria</taxon>
        <taxon>Candidatus Buchananiibacteriota</taxon>
    </lineage>
</organism>
<evidence type="ECO:0000256" key="2">
    <source>
        <dbReference type="SAM" id="SignalP"/>
    </source>
</evidence>
<comment type="caution">
    <text evidence="3">The sequence shown here is derived from an EMBL/GenBank/DDBJ whole genome shotgun (WGS) entry which is preliminary data.</text>
</comment>
<keyword evidence="2" id="KW-0732">Signal</keyword>
<dbReference type="CDD" id="cd01659">
    <property type="entry name" value="TRX_superfamily"/>
    <property type="match status" value="1"/>
</dbReference>
<feature type="transmembrane region" description="Helical" evidence="1">
    <location>
        <begin position="230"/>
        <end position="253"/>
    </location>
</feature>
<dbReference type="EMBL" id="MHIM01000009">
    <property type="protein sequence ID" value="OGY52940.1"/>
    <property type="molecule type" value="Genomic_DNA"/>
</dbReference>
<feature type="chain" id="PRO_5009581597" evidence="2">
    <location>
        <begin position="23"/>
        <end position="403"/>
    </location>
</feature>
<feature type="signal peptide" evidence="2">
    <location>
        <begin position="1"/>
        <end position="22"/>
    </location>
</feature>
<dbReference type="AlphaFoldDB" id="A0A1G1YMQ5"/>
<keyword evidence="1" id="KW-0472">Membrane</keyword>
<keyword evidence="1" id="KW-1133">Transmembrane helix</keyword>
<dbReference type="Proteomes" id="UP000177376">
    <property type="component" value="Unassembled WGS sequence"/>
</dbReference>
<dbReference type="SUPFAM" id="SSF52833">
    <property type="entry name" value="Thioredoxin-like"/>
    <property type="match status" value="1"/>
</dbReference>
<name>A0A1G1YMQ5_9BACT</name>
<protein>
    <submittedName>
        <fullName evidence="3">Uncharacterized protein</fullName>
    </submittedName>
</protein>
<evidence type="ECO:0000313" key="3">
    <source>
        <dbReference type="EMBL" id="OGY52940.1"/>
    </source>
</evidence>
<reference evidence="3 4" key="1">
    <citation type="journal article" date="2016" name="Nat. Commun.">
        <title>Thousands of microbial genomes shed light on interconnected biogeochemical processes in an aquifer system.</title>
        <authorList>
            <person name="Anantharaman K."/>
            <person name="Brown C.T."/>
            <person name="Hug L.A."/>
            <person name="Sharon I."/>
            <person name="Castelle C.J."/>
            <person name="Probst A.J."/>
            <person name="Thomas B.C."/>
            <person name="Singh A."/>
            <person name="Wilkins M.J."/>
            <person name="Karaoz U."/>
            <person name="Brodie E.L."/>
            <person name="Williams K.H."/>
            <person name="Hubbard S.S."/>
            <person name="Banfield J.F."/>
        </authorList>
    </citation>
    <scope>NUCLEOTIDE SEQUENCE [LARGE SCALE GENOMIC DNA]</scope>
</reference>
<feature type="transmembrane region" description="Helical" evidence="1">
    <location>
        <begin position="297"/>
        <end position="322"/>
    </location>
</feature>